<proteinExistence type="inferred from homology"/>
<dbReference type="InterPro" id="IPR001764">
    <property type="entry name" value="Glyco_hydro_3_N"/>
</dbReference>
<feature type="region of interest" description="Disordered" evidence="3">
    <location>
        <begin position="16"/>
        <end position="45"/>
    </location>
</feature>
<dbReference type="InterPro" id="IPR036962">
    <property type="entry name" value="Glyco_hydro_3_N_sf"/>
</dbReference>
<evidence type="ECO:0000259" key="4">
    <source>
        <dbReference type="Pfam" id="PF00933"/>
    </source>
</evidence>
<comment type="caution">
    <text evidence="5">The sequence shown here is derived from an EMBL/GenBank/DDBJ whole genome shotgun (WGS) entry which is preliminary data.</text>
</comment>
<dbReference type="EMBL" id="BAABLV010000005">
    <property type="protein sequence ID" value="GAA4889008.1"/>
    <property type="molecule type" value="Genomic_DNA"/>
</dbReference>
<comment type="similarity">
    <text evidence="1">Belongs to the glycosyl hydrolase 3 family.</text>
</comment>
<evidence type="ECO:0000313" key="6">
    <source>
        <dbReference type="Proteomes" id="UP001501521"/>
    </source>
</evidence>
<name>A0ABP9EWD1_9ACTN</name>
<dbReference type="Pfam" id="PF00933">
    <property type="entry name" value="Glyco_hydro_3"/>
    <property type="match status" value="1"/>
</dbReference>
<dbReference type="PANTHER" id="PTHR42715:SF10">
    <property type="entry name" value="BETA-GLUCOSIDASE"/>
    <property type="match status" value="1"/>
</dbReference>
<dbReference type="InterPro" id="IPR050288">
    <property type="entry name" value="Cellulose_deg_GH3"/>
</dbReference>
<accession>A0ABP9EWD1</accession>
<dbReference type="SUPFAM" id="SSF51445">
    <property type="entry name" value="(Trans)glycosidases"/>
    <property type="match status" value="1"/>
</dbReference>
<dbReference type="Proteomes" id="UP001501521">
    <property type="component" value="Unassembled WGS sequence"/>
</dbReference>
<evidence type="ECO:0000256" key="3">
    <source>
        <dbReference type="SAM" id="MobiDB-lite"/>
    </source>
</evidence>
<evidence type="ECO:0000313" key="5">
    <source>
        <dbReference type="EMBL" id="GAA4889008.1"/>
    </source>
</evidence>
<reference evidence="6" key="1">
    <citation type="journal article" date="2019" name="Int. J. Syst. Evol. Microbiol.">
        <title>The Global Catalogue of Microorganisms (GCM) 10K type strain sequencing project: providing services to taxonomists for standard genome sequencing and annotation.</title>
        <authorList>
            <consortium name="The Broad Institute Genomics Platform"/>
            <consortium name="The Broad Institute Genome Sequencing Center for Infectious Disease"/>
            <person name="Wu L."/>
            <person name="Ma J."/>
        </authorList>
    </citation>
    <scope>NUCLEOTIDE SEQUENCE [LARGE SCALE GENOMIC DNA]</scope>
    <source>
        <strain evidence="6">JCM 19125</strain>
    </source>
</reference>
<feature type="domain" description="Glycoside hydrolase family 3 N-terminal" evidence="4">
    <location>
        <begin position="5"/>
        <end position="93"/>
    </location>
</feature>
<keyword evidence="6" id="KW-1185">Reference proteome</keyword>
<dbReference type="Gene3D" id="3.20.20.300">
    <property type="entry name" value="Glycoside hydrolase, family 3, N-terminal domain"/>
    <property type="match status" value="1"/>
</dbReference>
<evidence type="ECO:0000256" key="1">
    <source>
        <dbReference type="ARBA" id="ARBA00005336"/>
    </source>
</evidence>
<dbReference type="InterPro" id="IPR017853">
    <property type="entry name" value="GH"/>
</dbReference>
<evidence type="ECO:0000256" key="2">
    <source>
        <dbReference type="ARBA" id="ARBA00022801"/>
    </source>
</evidence>
<sequence length="103" mass="11190">MLSGVMGAAAVRGLEDGNPGKGVISNPKHFVTNEQELDRQASSSNLDERTLQELYVLPYEIAVRESDPDSVMCSYNQINGVWACENPIMNDDLRSASASRATS</sequence>
<gene>
    <name evidence="5" type="ORF">GCM10025789_01660</name>
</gene>
<dbReference type="RefSeq" id="WP_345577560.1">
    <property type="nucleotide sequence ID" value="NZ_BAABLV010000005.1"/>
</dbReference>
<dbReference type="PANTHER" id="PTHR42715">
    <property type="entry name" value="BETA-GLUCOSIDASE"/>
    <property type="match status" value="1"/>
</dbReference>
<keyword evidence="2" id="KW-0378">Hydrolase</keyword>
<organism evidence="5 6">
    <name type="scientific">Tessaracoccus lubricantis</name>
    <dbReference type="NCBI Taxonomy" id="545543"/>
    <lineage>
        <taxon>Bacteria</taxon>
        <taxon>Bacillati</taxon>
        <taxon>Actinomycetota</taxon>
        <taxon>Actinomycetes</taxon>
        <taxon>Propionibacteriales</taxon>
        <taxon>Propionibacteriaceae</taxon>
        <taxon>Tessaracoccus</taxon>
    </lineage>
</organism>
<protein>
    <recommendedName>
        <fullName evidence="4">Glycoside hydrolase family 3 N-terminal domain-containing protein</fullName>
    </recommendedName>
</protein>